<dbReference type="Proteomes" id="UP000225766">
    <property type="component" value="Unassembled WGS sequence"/>
</dbReference>
<protein>
    <recommendedName>
        <fullName evidence="2">Helicase C-terminal domain-containing protein</fullName>
    </recommendedName>
</protein>
<dbReference type="PANTHER" id="PTHR45766:SF6">
    <property type="entry name" value="SWI_SNF-RELATED MATRIX-ASSOCIATED ACTIN-DEPENDENT REGULATOR OF CHROMATIN SUBFAMILY A-LIKE PROTEIN 1"/>
    <property type="match status" value="1"/>
</dbReference>
<dbReference type="EMBL" id="NUMG01000025">
    <property type="protein sequence ID" value="PGT99834.1"/>
    <property type="molecule type" value="Genomic_DNA"/>
</dbReference>
<dbReference type="PROSITE" id="PS51194">
    <property type="entry name" value="HELICASE_CTER"/>
    <property type="match status" value="1"/>
</dbReference>
<gene>
    <name evidence="3" type="ORF">COD19_18040</name>
</gene>
<dbReference type="AlphaFoldDB" id="A0A2C1LQ20"/>
<reference evidence="3 4" key="1">
    <citation type="submission" date="2017-09" db="EMBL/GenBank/DDBJ databases">
        <title>Large-scale bioinformatics analysis of Bacillus genomes uncovers conserved roles of natural products in bacterial physiology.</title>
        <authorList>
            <consortium name="Agbiome Team Llc"/>
            <person name="Bleich R.M."/>
            <person name="Grubbs K.J."/>
            <person name="Santa Maria K.C."/>
            <person name="Allen S.E."/>
            <person name="Farag S."/>
            <person name="Shank E.A."/>
            <person name="Bowers A."/>
        </authorList>
    </citation>
    <scope>NUCLEOTIDE SEQUENCE [LARGE SCALE GENOMIC DNA]</scope>
    <source>
        <strain evidence="3 4">AFS040105</strain>
    </source>
</reference>
<feature type="domain" description="Helicase C-terminal" evidence="2">
    <location>
        <begin position="779"/>
        <end position="947"/>
    </location>
</feature>
<evidence type="ECO:0000313" key="3">
    <source>
        <dbReference type="EMBL" id="PGT99834.1"/>
    </source>
</evidence>
<keyword evidence="1" id="KW-0378">Hydrolase</keyword>
<evidence type="ECO:0000313" key="4">
    <source>
        <dbReference type="Proteomes" id="UP000225766"/>
    </source>
</evidence>
<dbReference type="GO" id="GO:0031297">
    <property type="term" value="P:replication fork processing"/>
    <property type="evidence" value="ECO:0007669"/>
    <property type="project" value="TreeGrafter"/>
</dbReference>
<dbReference type="SUPFAM" id="SSF52540">
    <property type="entry name" value="P-loop containing nucleoside triphosphate hydrolases"/>
    <property type="match status" value="2"/>
</dbReference>
<dbReference type="SMART" id="SM00487">
    <property type="entry name" value="DEXDc"/>
    <property type="match status" value="1"/>
</dbReference>
<dbReference type="RefSeq" id="WP_098882876.1">
    <property type="nucleotide sequence ID" value="NZ_NUMG01000025.1"/>
</dbReference>
<dbReference type="GO" id="GO:0016787">
    <property type="term" value="F:hydrolase activity"/>
    <property type="evidence" value="ECO:0007669"/>
    <property type="project" value="UniProtKB-KW"/>
</dbReference>
<accession>A0A2C1LQ20</accession>
<comment type="caution">
    <text evidence="3">The sequence shown here is derived from an EMBL/GenBank/DDBJ whole genome shotgun (WGS) entry which is preliminary data.</text>
</comment>
<dbReference type="PANTHER" id="PTHR45766">
    <property type="entry name" value="DNA ANNEALING HELICASE AND ENDONUCLEASE ZRANB3 FAMILY MEMBER"/>
    <property type="match status" value="1"/>
</dbReference>
<dbReference type="Pfam" id="PF00271">
    <property type="entry name" value="Helicase_C"/>
    <property type="match status" value="1"/>
</dbReference>
<evidence type="ECO:0000259" key="2">
    <source>
        <dbReference type="PROSITE" id="PS51194"/>
    </source>
</evidence>
<proteinExistence type="predicted"/>
<name>A0A2C1LQ20_BACCE</name>
<dbReference type="InterPro" id="IPR014001">
    <property type="entry name" value="Helicase_ATP-bd"/>
</dbReference>
<dbReference type="InterPro" id="IPR027417">
    <property type="entry name" value="P-loop_NTPase"/>
</dbReference>
<dbReference type="InterPro" id="IPR001650">
    <property type="entry name" value="Helicase_C-like"/>
</dbReference>
<evidence type="ECO:0000256" key="1">
    <source>
        <dbReference type="ARBA" id="ARBA00022801"/>
    </source>
</evidence>
<sequence length="1133" mass="128186">MTLKQLLSRESFDTDNTPAVIKVDTSEATHTVLCFGFAIEGKGVKFAMFGGSDSTLHAVKGLISVGTKNLWFGEGEKGDFGYEIGARQCFEVNEPFEYIHTQNELRKKVVIAYSKNLHDHYIVAMDSKPEDQLRDFLMAAPFGLPILKEWAKPIFKEMVSRKLLVPLEVYFDRNEFLHMSIYRVLLKEEDCKEFLSEMIKSGIISFPKAGTGEKLKEMNSLNDYLLTYSGQMLDKVTENDKPLHQPMEESTLGIFDGYARTLFPVQSHVATGGAKALNVQKGIIIQGEMSTGKSAMMTAIADGYYRELKKKKGYFACYMVPPTLTKKWATEEINYLLPDAEVHLISDTTDLIQFHQKWIAAGRPKPTRPTFFIISFTTMRNDSIKYMPVKPQFIGYEKTIKDESGKETSNNNKVSIKDGMYCPRCGEKLERKVSSTTYMDTTGVQRERVEYANLLYADFLTRTKKSSHCHKCGEQLWAPKVKTRYNNFKEWDKYATRLEKAIKEGNKALVKQLQLENKAKPLKARHNGRAYRKVSSIEYIRRKMKNFFDVVVCDELHELKAESAQGTALGSLVAASKKFICGTGTLFGGKAADVFYLLWRLFPHKMAEAGFAYEGITEWNSTYGNIETIIYHDESSLKNNIASRGKKDAGERSKVVPGISPYVYTRFLMDTTINVRLKDVWPNPVPLVNVPTVLVDMNDEMKAAYNKMSEAFESAISKYRGTPEAGTLLLSYTRTGVSFPDNMSKYPSYAIDTDTGKEVVFSAEEARIPIEMVTPKEEKLQDIVRTESSQKRPVIIYVSDTGTSNADRDIQPRLKDVVEKVPGVKAEILRTNTVKPPERSDWLKKQIRKGVNVIICSQELVKVGLDLIASPTIIFYQFSWSLFTINQAARRHWRIGQNQECRTYYLAYRGTFQEQMATLIAQKNKASEAMNGDASSDGINAMLGDDGDLQTLLINSIKKGKVLKGSTEEWSAAASEEAKALLKNIGKVEELKEEEVLTLPEVLQVNEQLRMWLDSLPESYDVQFLYNDKVFDKTVERIENGEIEGISIHEGHLSIIDDAAAVIQKLTLLQMKKEKVVQTKQQEQKELVEEYAEDAWNLFVIDSKATASSKGKTKGKSKKKKVVDGQFSFDLFA</sequence>
<dbReference type="Gene3D" id="3.40.50.300">
    <property type="entry name" value="P-loop containing nucleotide triphosphate hydrolases"/>
    <property type="match status" value="1"/>
</dbReference>
<dbReference type="GO" id="GO:0006281">
    <property type="term" value="P:DNA repair"/>
    <property type="evidence" value="ECO:0007669"/>
    <property type="project" value="TreeGrafter"/>
</dbReference>
<organism evidence="3 4">
    <name type="scientific">Bacillus cereus</name>
    <dbReference type="NCBI Taxonomy" id="1396"/>
    <lineage>
        <taxon>Bacteria</taxon>
        <taxon>Bacillati</taxon>
        <taxon>Bacillota</taxon>
        <taxon>Bacilli</taxon>
        <taxon>Bacillales</taxon>
        <taxon>Bacillaceae</taxon>
        <taxon>Bacillus</taxon>
        <taxon>Bacillus cereus group</taxon>
    </lineage>
</organism>